<dbReference type="InterPro" id="IPR012347">
    <property type="entry name" value="Ferritin-like"/>
</dbReference>
<dbReference type="OrthoDB" id="7273732at2"/>
<dbReference type="Gene3D" id="1.20.1260.10">
    <property type="match status" value="1"/>
</dbReference>
<dbReference type="InterPro" id="IPR009078">
    <property type="entry name" value="Ferritin-like_SF"/>
</dbReference>
<gene>
    <name evidence="1" type="ORF">EUU22_00780</name>
</gene>
<evidence type="ECO:0000313" key="2">
    <source>
        <dbReference type="Proteomes" id="UP000291088"/>
    </source>
</evidence>
<dbReference type="RefSeq" id="WP_129330219.1">
    <property type="nucleotide sequence ID" value="NZ_SDVB01000042.1"/>
</dbReference>
<dbReference type="Pfam" id="PF05974">
    <property type="entry name" value="DUF892"/>
    <property type="match status" value="1"/>
</dbReference>
<dbReference type="EMBL" id="SDVB01000042">
    <property type="protein sequence ID" value="RYC27288.1"/>
    <property type="molecule type" value="Genomic_DNA"/>
</dbReference>
<dbReference type="AlphaFoldDB" id="A0A4V1RTQ5"/>
<dbReference type="SUPFAM" id="SSF47240">
    <property type="entry name" value="Ferritin-like"/>
    <property type="match status" value="1"/>
</dbReference>
<dbReference type="CDD" id="cd00657">
    <property type="entry name" value="Ferritin_like"/>
    <property type="match status" value="1"/>
</dbReference>
<name>A0A4V1RTQ5_9HYPH</name>
<comment type="caution">
    <text evidence="1">The sequence shown here is derived from an EMBL/GenBank/DDBJ whole genome shotgun (WGS) entry which is preliminary data.</text>
</comment>
<keyword evidence="2" id="KW-1185">Reference proteome</keyword>
<dbReference type="InterPro" id="IPR010287">
    <property type="entry name" value="DUF892_YciF-like"/>
</dbReference>
<reference evidence="1 2" key="1">
    <citation type="submission" date="2019-01" db="EMBL/GenBank/DDBJ databases">
        <authorList>
            <person name="Deng T."/>
        </authorList>
    </citation>
    <scope>NUCLEOTIDE SEQUENCE [LARGE SCALE GENOMIC DNA]</scope>
    <source>
        <strain evidence="1 2">F8825</strain>
    </source>
</reference>
<accession>A0A4V1RTQ5</accession>
<dbReference type="Proteomes" id="UP000291088">
    <property type="component" value="Unassembled WGS sequence"/>
</dbReference>
<proteinExistence type="predicted"/>
<protein>
    <submittedName>
        <fullName evidence="1">Ferritin-like domain-containing protein</fullName>
    </submittedName>
</protein>
<sequence length="168" mass="18849">MSELRDNYIGWIRDAHAMEQQAITMLTSQAKRLDNYPELRTRIEHHIEETRGQSQALERVLDRLDDDPSMLKDVAGKFTATMQGMSGIFASDEVVKGTLAGYTFEHMEIESYRVLIAAAEAVGDLESKAVFETILQQEEAMANWLAANTGRTVKTFLARAEADLQASH</sequence>
<organism evidence="1 2">
    <name type="scientific">Ciceribacter ferrooxidans</name>
    <dbReference type="NCBI Taxonomy" id="2509717"/>
    <lineage>
        <taxon>Bacteria</taxon>
        <taxon>Pseudomonadati</taxon>
        <taxon>Pseudomonadota</taxon>
        <taxon>Alphaproteobacteria</taxon>
        <taxon>Hyphomicrobiales</taxon>
        <taxon>Rhizobiaceae</taxon>
        <taxon>Ciceribacter</taxon>
    </lineage>
</organism>
<evidence type="ECO:0000313" key="1">
    <source>
        <dbReference type="EMBL" id="RYC27288.1"/>
    </source>
</evidence>